<name>A0ABV9ESG7_9ACTN</name>
<comment type="caution">
    <text evidence="1">The sequence shown here is derived from an EMBL/GenBank/DDBJ whole genome shotgun (WGS) entry which is preliminary data.</text>
</comment>
<keyword evidence="2" id="KW-1185">Reference proteome</keyword>
<dbReference type="SUPFAM" id="SSF54427">
    <property type="entry name" value="NTF2-like"/>
    <property type="match status" value="1"/>
</dbReference>
<dbReference type="InterPro" id="IPR032710">
    <property type="entry name" value="NTF2-like_dom_sf"/>
</dbReference>
<proteinExistence type="predicted"/>
<dbReference type="Gene3D" id="3.10.450.50">
    <property type="match status" value="1"/>
</dbReference>
<dbReference type="Proteomes" id="UP001595891">
    <property type="component" value="Unassembled WGS sequence"/>
</dbReference>
<dbReference type="Pfam" id="PF07366">
    <property type="entry name" value="SnoaL"/>
    <property type="match status" value="1"/>
</dbReference>
<gene>
    <name evidence="1" type="ORF">ACFO8L_33385</name>
</gene>
<reference evidence="2" key="1">
    <citation type="journal article" date="2019" name="Int. J. Syst. Evol. Microbiol.">
        <title>The Global Catalogue of Microorganisms (GCM) 10K type strain sequencing project: providing services to taxonomists for standard genome sequencing and annotation.</title>
        <authorList>
            <consortium name="The Broad Institute Genomics Platform"/>
            <consortium name="The Broad Institute Genome Sequencing Center for Infectious Disease"/>
            <person name="Wu L."/>
            <person name="Ma J."/>
        </authorList>
    </citation>
    <scope>NUCLEOTIDE SEQUENCE [LARGE SCALE GENOMIC DNA]</scope>
    <source>
        <strain evidence="2">CCUG 49560</strain>
    </source>
</reference>
<evidence type="ECO:0000313" key="1">
    <source>
        <dbReference type="EMBL" id="MFC4591029.1"/>
    </source>
</evidence>
<dbReference type="PANTHER" id="PTHR38436:SF1">
    <property type="entry name" value="ESTER CYCLASE"/>
    <property type="match status" value="1"/>
</dbReference>
<accession>A0ABV9ESG7</accession>
<dbReference type="InterPro" id="IPR009959">
    <property type="entry name" value="Cyclase_SnoaL-like"/>
</dbReference>
<protein>
    <submittedName>
        <fullName evidence="1">Ester cyclase</fullName>
    </submittedName>
</protein>
<dbReference type="RefSeq" id="WP_262843556.1">
    <property type="nucleotide sequence ID" value="NZ_JANZYP010000019.1"/>
</dbReference>
<sequence>MSAAQPAGGTASFSRLHEAVNTGDMELISKTIDELAEPDVLVRTPVPIGATGAAALKEVFTRLLRAFPDLHIAVEDMIVQGDKVVYRNTVTGTHQGEYMGVPPTGRSITYQEIFIFRFADGRIAETWGVVDLLSQMRQLGVIEM</sequence>
<organism evidence="1 2">
    <name type="scientific">Sphaerisporangium corydalis</name>
    <dbReference type="NCBI Taxonomy" id="1441875"/>
    <lineage>
        <taxon>Bacteria</taxon>
        <taxon>Bacillati</taxon>
        <taxon>Actinomycetota</taxon>
        <taxon>Actinomycetes</taxon>
        <taxon>Streptosporangiales</taxon>
        <taxon>Streptosporangiaceae</taxon>
        <taxon>Sphaerisporangium</taxon>
    </lineage>
</organism>
<evidence type="ECO:0000313" key="2">
    <source>
        <dbReference type="Proteomes" id="UP001595891"/>
    </source>
</evidence>
<dbReference type="PANTHER" id="PTHR38436">
    <property type="entry name" value="POLYKETIDE CYCLASE SNOAL-LIKE DOMAIN"/>
    <property type="match status" value="1"/>
</dbReference>
<dbReference type="EMBL" id="JBHSFN010000028">
    <property type="protein sequence ID" value="MFC4591029.1"/>
    <property type="molecule type" value="Genomic_DNA"/>
</dbReference>